<gene>
    <name evidence="1" type="ORF">Pa4123_55980</name>
</gene>
<dbReference type="EMBL" id="BSDI01000032">
    <property type="protein sequence ID" value="GLI00322.1"/>
    <property type="molecule type" value="Genomic_DNA"/>
</dbReference>
<protein>
    <submittedName>
        <fullName evidence="1">Uncharacterized protein</fullName>
    </submittedName>
</protein>
<organism evidence="1 2">
    <name type="scientific">Phytohabitans aurantiacus</name>
    <dbReference type="NCBI Taxonomy" id="3016789"/>
    <lineage>
        <taxon>Bacteria</taxon>
        <taxon>Bacillati</taxon>
        <taxon>Actinomycetota</taxon>
        <taxon>Actinomycetes</taxon>
        <taxon>Micromonosporales</taxon>
        <taxon>Micromonosporaceae</taxon>
    </lineage>
</organism>
<proteinExistence type="predicted"/>
<dbReference type="RefSeq" id="WP_281900549.1">
    <property type="nucleotide sequence ID" value="NZ_BSDI01000032.1"/>
</dbReference>
<reference evidence="1" key="1">
    <citation type="submission" date="2022-12" db="EMBL/GenBank/DDBJ databases">
        <title>New Phytohabitans aurantiacus sp. RD004123 nov., an actinomycete isolated from soil.</title>
        <authorList>
            <person name="Triningsih D.W."/>
            <person name="Harunari E."/>
            <person name="Igarashi Y."/>
        </authorList>
    </citation>
    <scope>NUCLEOTIDE SEQUENCE</scope>
    <source>
        <strain evidence="1">RD004123</strain>
    </source>
</reference>
<evidence type="ECO:0000313" key="2">
    <source>
        <dbReference type="Proteomes" id="UP001144280"/>
    </source>
</evidence>
<sequence length="98" mass="10795">MTGHPHGCVPGTPPASCTPDNRCPAHQVGIDLEPVFRWPLAVHEQTEHEAACAYADGKRDGYREATEQMTRDINAAVGTDLPDFASVIRWLVRTDRRG</sequence>
<keyword evidence="2" id="KW-1185">Reference proteome</keyword>
<evidence type="ECO:0000313" key="1">
    <source>
        <dbReference type="EMBL" id="GLI00322.1"/>
    </source>
</evidence>
<name>A0ABQ5R295_9ACTN</name>
<accession>A0ABQ5R295</accession>
<dbReference type="Proteomes" id="UP001144280">
    <property type="component" value="Unassembled WGS sequence"/>
</dbReference>
<comment type="caution">
    <text evidence="1">The sequence shown here is derived from an EMBL/GenBank/DDBJ whole genome shotgun (WGS) entry which is preliminary data.</text>
</comment>